<keyword evidence="1" id="KW-0472">Membrane</keyword>
<protein>
    <submittedName>
        <fullName evidence="2">Uncharacterized protein</fullName>
    </submittedName>
</protein>
<feature type="transmembrane region" description="Helical" evidence="1">
    <location>
        <begin position="52"/>
        <end position="75"/>
    </location>
</feature>
<accession>A0A383DRQ3</accession>
<evidence type="ECO:0000256" key="1">
    <source>
        <dbReference type="SAM" id="Phobius"/>
    </source>
</evidence>
<gene>
    <name evidence="2" type="ORF">METZ01_LOCUS500046</name>
</gene>
<evidence type="ECO:0000313" key="2">
    <source>
        <dbReference type="EMBL" id="SVE47192.1"/>
    </source>
</evidence>
<dbReference type="EMBL" id="UINC01219638">
    <property type="protein sequence ID" value="SVE47192.1"/>
    <property type="molecule type" value="Genomic_DNA"/>
</dbReference>
<keyword evidence="1" id="KW-0812">Transmembrane</keyword>
<organism evidence="2">
    <name type="scientific">marine metagenome</name>
    <dbReference type="NCBI Taxonomy" id="408172"/>
    <lineage>
        <taxon>unclassified sequences</taxon>
        <taxon>metagenomes</taxon>
        <taxon>ecological metagenomes</taxon>
    </lineage>
</organism>
<sequence>MEFSKREIITSSWNIMKPHLGLLILAVLFIFGLNLLLSAIQEALLGDITSQSVLFMFAAYLFQMGLHLGMLRITLNIINIKEVNFSQLFGSFDVLIPYVLATIVFIAILLIAASPGIILLLASVSADWDSMSNLEVIDNWSVI</sequence>
<name>A0A383DRQ3_9ZZZZ</name>
<dbReference type="AlphaFoldDB" id="A0A383DRQ3"/>
<proteinExistence type="predicted"/>
<feature type="non-terminal residue" evidence="2">
    <location>
        <position position="143"/>
    </location>
</feature>
<feature type="transmembrane region" description="Helical" evidence="1">
    <location>
        <begin position="95"/>
        <end position="122"/>
    </location>
</feature>
<reference evidence="2" key="1">
    <citation type="submission" date="2018-05" db="EMBL/GenBank/DDBJ databases">
        <authorList>
            <person name="Lanie J.A."/>
            <person name="Ng W.-L."/>
            <person name="Kazmierczak K.M."/>
            <person name="Andrzejewski T.M."/>
            <person name="Davidsen T.M."/>
            <person name="Wayne K.J."/>
            <person name="Tettelin H."/>
            <person name="Glass J.I."/>
            <person name="Rusch D."/>
            <person name="Podicherti R."/>
            <person name="Tsui H.-C.T."/>
            <person name="Winkler M.E."/>
        </authorList>
    </citation>
    <scope>NUCLEOTIDE SEQUENCE</scope>
</reference>
<keyword evidence="1" id="KW-1133">Transmembrane helix</keyword>
<feature type="transmembrane region" description="Helical" evidence="1">
    <location>
        <begin position="20"/>
        <end position="40"/>
    </location>
</feature>